<protein>
    <recommendedName>
        <fullName evidence="2">Alpha/beta hydrolase fold-3 domain-containing protein</fullName>
    </recommendedName>
</protein>
<dbReference type="PANTHER" id="PTHR48081">
    <property type="entry name" value="AB HYDROLASE SUPERFAMILY PROTEIN C4A8.06C"/>
    <property type="match status" value="1"/>
</dbReference>
<evidence type="ECO:0000313" key="3">
    <source>
        <dbReference type="EMBL" id="PXY82473.1"/>
    </source>
</evidence>
<keyword evidence="4" id="KW-1185">Reference proteome</keyword>
<dbReference type="SUPFAM" id="SSF53474">
    <property type="entry name" value="alpha/beta-Hydrolases"/>
    <property type="match status" value="1"/>
</dbReference>
<dbReference type="InterPro" id="IPR050300">
    <property type="entry name" value="GDXG_lipolytic_enzyme"/>
</dbReference>
<keyword evidence="1" id="KW-0378">Hydrolase</keyword>
<evidence type="ECO:0000259" key="2">
    <source>
        <dbReference type="Pfam" id="PF07859"/>
    </source>
</evidence>
<accession>A0ABX5MZL0</accession>
<evidence type="ECO:0000256" key="1">
    <source>
        <dbReference type="ARBA" id="ARBA00022801"/>
    </source>
</evidence>
<dbReference type="EMBL" id="QGLG01000003">
    <property type="protein sequence ID" value="PXY82473.1"/>
    <property type="molecule type" value="Genomic_DNA"/>
</dbReference>
<dbReference type="InterPro" id="IPR013094">
    <property type="entry name" value="AB_hydrolase_3"/>
</dbReference>
<gene>
    <name evidence="3" type="ORF">DK873_09655</name>
</gene>
<reference evidence="3 4" key="1">
    <citation type="submission" date="2018-05" db="EMBL/GenBank/DDBJ databases">
        <title>Reference genomes for bee gut microbiota database.</title>
        <authorList>
            <person name="Ellegaard K.M."/>
        </authorList>
    </citation>
    <scope>NUCLEOTIDE SEQUENCE [LARGE SCALE GENOMIC DNA]</scope>
    <source>
        <strain evidence="3 4">ESL0184</strain>
    </source>
</reference>
<sequence>MQKRRAIMEQRQYSQSLITELQTKTFEKNINGVKETVKPVPGQTGETKLNIVDPYVKKIIQKKMDEGIGSKPFSLNFDRNRPENITYDLTTSKVIEEEQLVEIDNDHYIDTFIFKAENANHDNPILVYFHGGAYMTGKIEEFGKQMKYIAEQAQTTVIFPHYRLAPENPYPAAINDALGIISWATSNHEKLGSHCEKLVLAGDSAGSGLINSCIVLMKDTSIISRAIELYPAIDNNMEPYYDWHKFDVCPEDDQYAKNRVCRMLNSLAGFESNYLHYQLDPRDEVVDLFNIRNWSKIPPLTFILNQYDLITLVAEEFIKKALQHNVKLNVIKYLGCDHGSLNFFGTEPQAEDMCLEIAKVIKKALA</sequence>
<comment type="caution">
    <text evidence="3">The sequence shown here is derived from an EMBL/GenBank/DDBJ whole genome shotgun (WGS) entry which is preliminary data.</text>
</comment>
<dbReference type="Proteomes" id="UP000247698">
    <property type="component" value="Unassembled WGS sequence"/>
</dbReference>
<dbReference type="Gene3D" id="3.40.50.1820">
    <property type="entry name" value="alpha/beta hydrolase"/>
    <property type="match status" value="1"/>
</dbReference>
<dbReference type="InterPro" id="IPR029058">
    <property type="entry name" value="AB_hydrolase_fold"/>
</dbReference>
<organism evidence="3 4">
    <name type="scientific">Lactobacillus melliventris</name>
    <dbReference type="NCBI Taxonomy" id="1218507"/>
    <lineage>
        <taxon>Bacteria</taxon>
        <taxon>Bacillati</taxon>
        <taxon>Bacillota</taxon>
        <taxon>Bacilli</taxon>
        <taxon>Lactobacillales</taxon>
        <taxon>Lactobacillaceae</taxon>
        <taxon>Lactobacillus</taxon>
    </lineage>
</organism>
<dbReference type="PANTHER" id="PTHR48081:SF8">
    <property type="entry name" value="ALPHA_BETA HYDROLASE FOLD-3 DOMAIN-CONTAINING PROTEIN-RELATED"/>
    <property type="match status" value="1"/>
</dbReference>
<name>A0ABX5MZL0_9LACO</name>
<evidence type="ECO:0000313" key="4">
    <source>
        <dbReference type="Proteomes" id="UP000247698"/>
    </source>
</evidence>
<feature type="domain" description="Alpha/beta hydrolase fold-3" evidence="2">
    <location>
        <begin position="126"/>
        <end position="340"/>
    </location>
</feature>
<dbReference type="Pfam" id="PF07859">
    <property type="entry name" value="Abhydrolase_3"/>
    <property type="match status" value="1"/>
</dbReference>
<proteinExistence type="predicted"/>